<feature type="domain" description="Glycosyl transferase family 1" evidence="1">
    <location>
        <begin position="227"/>
        <end position="385"/>
    </location>
</feature>
<dbReference type="SUPFAM" id="SSF53756">
    <property type="entry name" value="UDP-Glycosyltransferase/glycogen phosphorylase"/>
    <property type="match status" value="1"/>
</dbReference>
<feature type="domain" description="Glycosyltransferase subfamily 4-like N-terminal" evidence="2">
    <location>
        <begin position="13"/>
        <end position="219"/>
    </location>
</feature>
<evidence type="ECO:0000259" key="2">
    <source>
        <dbReference type="Pfam" id="PF13439"/>
    </source>
</evidence>
<dbReference type="Pfam" id="PF00534">
    <property type="entry name" value="Glycos_transf_1"/>
    <property type="match status" value="1"/>
</dbReference>
<sequence length="419" mass="47561">MRVLIVNTSEKTGGAAVAASRLMRALNNNGVKAKMLVRDKETDALTVVELPKSPLLRWHFLWERLVVFLHLRFSRKHLFEIDIANVGSDITKLPEFKEADIIHLHWINQGMLSLGSIRKILRSGKPVVWTMHDIWPATAICHVTLGCRRFTTQCSNCRLLPGSGSKSDLSTSVWQKKMRLVNHENIYYVACSHWLESEAKKSALLKGQKITSVPNPIDTHIYNRYNKQEARERLELPHDRKLILFASQRVTNENKGMSYLIEACQQLKDIPQLGVVILGGHAEEVVEQLPLETFPLGYVNDEQRIVDVYNAVDVFVLPSLSENLPNTIMEAMACGVPCVGFKVGGIPEEIDHKKNGYVAEYRQADDLARGIRWILTEADYEALSEQAVRKVAHSYSQQSVAMKYLDVYDQAIAFKHYKL</sequence>
<dbReference type="Gene3D" id="3.40.50.2000">
    <property type="entry name" value="Glycogen Phosphorylase B"/>
    <property type="match status" value="2"/>
</dbReference>
<evidence type="ECO:0000313" key="3">
    <source>
        <dbReference type="EMBL" id="SEF61583.1"/>
    </source>
</evidence>
<evidence type="ECO:0000313" key="4">
    <source>
        <dbReference type="Proteomes" id="UP000236735"/>
    </source>
</evidence>
<proteinExistence type="predicted"/>
<dbReference type="GO" id="GO:0016757">
    <property type="term" value="F:glycosyltransferase activity"/>
    <property type="evidence" value="ECO:0007669"/>
    <property type="project" value="InterPro"/>
</dbReference>
<dbReference type="AlphaFoldDB" id="A0A1H5TFP6"/>
<dbReference type="EMBL" id="FNUV01000002">
    <property type="protein sequence ID" value="SEF61583.1"/>
    <property type="molecule type" value="Genomic_DNA"/>
</dbReference>
<dbReference type="PANTHER" id="PTHR12526:SF637">
    <property type="entry name" value="GLYCOSYLTRANSFERASE EPSF-RELATED"/>
    <property type="match status" value="1"/>
</dbReference>
<dbReference type="Proteomes" id="UP000236735">
    <property type="component" value="Unassembled WGS sequence"/>
</dbReference>
<organism evidence="3 4">
    <name type="scientific">Xylanibacter ruminicola</name>
    <name type="common">Prevotella ruminicola</name>
    <dbReference type="NCBI Taxonomy" id="839"/>
    <lineage>
        <taxon>Bacteria</taxon>
        <taxon>Pseudomonadati</taxon>
        <taxon>Bacteroidota</taxon>
        <taxon>Bacteroidia</taxon>
        <taxon>Bacteroidales</taxon>
        <taxon>Prevotellaceae</taxon>
        <taxon>Xylanibacter</taxon>
    </lineage>
</organism>
<dbReference type="CDD" id="cd03825">
    <property type="entry name" value="GT4_WcaC-like"/>
    <property type="match status" value="1"/>
</dbReference>
<keyword evidence="3" id="KW-0808">Transferase</keyword>
<dbReference type="RefSeq" id="WP_036914168.1">
    <property type="nucleotide sequence ID" value="NZ_FNUV01000002.1"/>
</dbReference>
<reference evidence="3 4" key="1">
    <citation type="submission" date="2016-10" db="EMBL/GenBank/DDBJ databases">
        <authorList>
            <person name="de Groot N.N."/>
        </authorList>
    </citation>
    <scope>NUCLEOTIDE SEQUENCE [LARGE SCALE GENOMIC DNA]</scope>
    <source>
        <strain evidence="3 4">AR32</strain>
    </source>
</reference>
<accession>A0A1H5TFP6</accession>
<gene>
    <name evidence="3" type="ORF">SAMN05216354_1035</name>
</gene>
<dbReference type="Pfam" id="PF13439">
    <property type="entry name" value="Glyco_transf_4"/>
    <property type="match status" value="1"/>
</dbReference>
<dbReference type="PANTHER" id="PTHR12526">
    <property type="entry name" value="GLYCOSYLTRANSFERASE"/>
    <property type="match status" value="1"/>
</dbReference>
<protein>
    <submittedName>
        <fullName evidence="3">Glycosyltransferase involved in cell wall bisynthesis</fullName>
    </submittedName>
</protein>
<dbReference type="InterPro" id="IPR001296">
    <property type="entry name" value="Glyco_trans_1"/>
</dbReference>
<dbReference type="InterPro" id="IPR028098">
    <property type="entry name" value="Glyco_trans_4-like_N"/>
</dbReference>
<name>A0A1H5TFP6_XYLRU</name>
<evidence type="ECO:0000259" key="1">
    <source>
        <dbReference type="Pfam" id="PF00534"/>
    </source>
</evidence>